<feature type="compositionally biased region" description="Basic residues" evidence="1">
    <location>
        <begin position="199"/>
        <end position="208"/>
    </location>
</feature>
<dbReference type="PANTHER" id="PTHR21535">
    <property type="entry name" value="MAGNESIUM AND COBALT TRANSPORT PROTEIN/MITOCHONDRIAL IMPORT INNER MEMBRANE TRANSLOCASE SUBUNIT TIM8"/>
    <property type="match status" value="1"/>
</dbReference>
<dbReference type="Gene3D" id="3.30.460.20">
    <property type="entry name" value="CorA soluble domain-like"/>
    <property type="match status" value="1"/>
</dbReference>
<dbReference type="OrthoDB" id="29879at2759"/>
<dbReference type="InterPro" id="IPR045861">
    <property type="entry name" value="CorA_cytoplasmic_dom"/>
</dbReference>
<dbReference type="InterPro" id="IPR002523">
    <property type="entry name" value="MgTranspt_CorA/ZnTranspt_ZntB"/>
</dbReference>
<organism evidence="3 4">
    <name type="scientific">Lyophyllum shimeji</name>
    <name type="common">Hon-shimeji</name>
    <name type="synonym">Tricholoma shimeji</name>
    <dbReference type="NCBI Taxonomy" id="47721"/>
    <lineage>
        <taxon>Eukaryota</taxon>
        <taxon>Fungi</taxon>
        <taxon>Dikarya</taxon>
        <taxon>Basidiomycota</taxon>
        <taxon>Agaricomycotina</taxon>
        <taxon>Agaricomycetes</taxon>
        <taxon>Agaricomycetidae</taxon>
        <taxon>Agaricales</taxon>
        <taxon>Tricholomatineae</taxon>
        <taxon>Lyophyllaceae</taxon>
        <taxon>Lyophyllum</taxon>
    </lineage>
</organism>
<dbReference type="InterPro" id="IPR044089">
    <property type="entry name" value="Alr1-like"/>
</dbReference>
<dbReference type="GO" id="GO:0016020">
    <property type="term" value="C:membrane"/>
    <property type="evidence" value="ECO:0007669"/>
    <property type="project" value="InterPro"/>
</dbReference>
<feature type="compositionally biased region" description="Low complexity" evidence="1">
    <location>
        <begin position="81"/>
        <end position="100"/>
    </location>
</feature>
<dbReference type="GO" id="GO:0010961">
    <property type="term" value="P:intracellular magnesium ion homeostasis"/>
    <property type="evidence" value="ECO:0007669"/>
    <property type="project" value="TreeGrafter"/>
</dbReference>
<feature type="compositionally biased region" description="Basic residues" evidence="1">
    <location>
        <begin position="101"/>
        <end position="110"/>
    </location>
</feature>
<keyword evidence="2" id="KW-0472">Membrane</keyword>
<dbReference type="Gene3D" id="1.20.58.340">
    <property type="entry name" value="Magnesium transport protein CorA, transmembrane region"/>
    <property type="match status" value="2"/>
</dbReference>
<keyword evidence="4" id="KW-1185">Reference proteome</keyword>
<gene>
    <name evidence="3" type="ORF">LshimejAT787_0304040</name>
</gene>
<dbReference type="SUPFAM" id="SSF143865">
    <property type="entry name" value="CorA soluble domain-like"/>
    <property type="match status" value="1"/>
</dbReference>
<sequence>MNDSRPALRVDVDVHDVHDDQSDDIYRGPPIGSSIRAPSISTVDSSSSSSSSFLAGGRGRLGAIAAVVELAISRWARGNASDTSSSSSSSRSSIVTLSRSQRARVRRRRSAATIHSLQSERDIAAHISRLKAREESRQIPRQFTLYLPPYLSPHAKAAQRDATRPRVTSTASLSLLLPQLDAALKKATRVRRNQDRQRIPKSHAKRRMEHHDYMLSDTAVSSPTPPPAKPRAWYLDVASPSWEDMRTLGKCLHLHPLTLEDILQREPREKLELFPKLGYYFISFRAIETQTMNHRKPGAREGAAALDTPGQDEASVGEANVYLVVFNDGICSFHFTDISEHTDRVRNRIMLLEEVINMTSDWIAHGILDSIVDSFFPVLEEIGREVAAIEDLALTAGGGVPQPGATQLAVPSARAPAEGKTSMPSIDIVENEKHFSAEKHGVTPSTDHVKPRFSSPQLTFPLALRRLRRFASKKWRSFAVMNELHPPRATHTTLRRMAKTRKLVTSLTRLLATKSEVVMQIKKRLLTSAHASLPNGSNSDDDRDVATYLGDVHDHLLTLQHSLAHYDRILSQSHPTYLSHLRSGVAVSKNGTDKAILYLTSVSMAVVCIQTIVGVFSLNVNVPKNQRVPSGRYNVFGIVFALCVCVLCAYIYVVRRWWNQAKAKRRHRPVL</sequence>
<keyword evidence="2" id="KW-1133">Transmembrane helix</keyword>
<name>A0A9P3UMA3_LYOSH</name>
<evidence type="ECO:0000313" key="3">
    <source>
        <dbReference type="EMBL" id="GLB36116.1"/>
    </source>
</evidence>
<proteinExistence type="predicted"/>
<dbReference type="CDD" id="cd12829">
    <property type="entry name" value="Alr1p-like"/>
    <property type="match status" value="1"/>
</dbReference>
<protein>
    <submittedName>
        <fullName evidence="3">CorA-like Mg2+ transporter protein</fullName>
    </submittedName>
</protein>
<reference evidence="3" key="1">
    <citation type="submission" date="2022-07" db="EMBL/GenBank/DDBJ databases">
        <title>The genome of Lyophyllum shimeji provides insight into the initial evolution of ectomycorrhizal fungal genome.</title>
        <authorList>
            <person name="Kobayashi Y."/>
            <person name="Shibata T."/>
            <person name="Hirakawa H."/>
            <person name="Shigenobu S."/>
            <person name="Nishiyama T."/>
            <person name="Yamada A."/>
            <person name="Hasebe M."/>
            <person name="Kawaguchi M."/>
        </authorList>
    </citation>
    <scope>NUCLEOTIDE SEQUENCE</scope>
    <source>
        <strain evidence="3">AT787</strain>
    </source>
</reference>
<evidence type="ECO:0000313" key="4">
    <source>
        <dbReference type="Proteomes" id="UP001063166"/>
    </source>
</evidence>
<dbReference type="GO" id="GO:0015095">
    <property type="term" value="F:magnesium ion transmembrane transporter activity"/>
    <property type="evidence" value="ECO:0007669"/>
    <property type="project" value="InterPro"/>
</dbReference>
<accession>A0A9P3UMA3</accession>
<dbReference type="Proteomes" id="UP001063166">
    <property type="component" value="Unassembled WGS sequence"/>
</dbReference>
<feature type="compositionally biased region" description="Basic and acidic residues" evidence="1">
    <location>
        <begin position="1"/>
        <end position="26"/>
    </location>
</feature>
<feature type="region of interest" description="Disordered" evidence="1">
    <location>
        <begin position="189"/>
        <end position="228"/>
    </location>
</feature>
<keyword evidence="2" id="KW-0812">Transmembrane</keyword>
<dbReference type="Pfam" id="PF01544">
    <property type="entry name" value="CorA"/>
    <property type="match status" value="1"/>
</dbReference>
<feature type="region of interest" description="Disordered" evidence="1">
    <location>
        <begin position="1"/>
        <end position="52"/>
    </location>
</feature>
<evidence type="ECO:0000256" key="1">
    <source>
        <dbReference type="SAM" id="MobiDB-lite"/>
    </source>
</evidence>
<feature type="transmembrane region" description="Helical" evidence="2">
    <location>
        <begin position="636"/>
        <end position="658"/>
    </location>
</feature>
<comment type="caution">
    <text evidence="3">The sequence shown here is derived from an EMBL/GenBank/DDBJ whole genome shotgun (WGS) entry which is preliminary data.</text>
</comment>
<dbReference type="AlphaFoldDB" id="A0A9P3UMA3"/>
<feature type="region of interest" description="Disordered" evidence="1">
    <location>
        <begin position="79"/>
        <end position="112"/>
    </location>
</feature>
<evidence type="ECO:0000256" key="2">
    <source>
        <dbReference type="SAM" id="Phobius"/>
    </source>
</evidence>
<dbReference type="PANTHER" id="PTHR21535:SF90">
    <property type="entry name" value="CORA METAL ION TRANSPORTER"/>
    <property type="match status" value="1"/>
</dbReference>
<dbReference type="EMBL" id="BRPK01000003">
    <property type="protein sequence ID" value="GLB36116.1"/>
    <property type="molecule type" value="Genomic_DNA"/>
</dbReference>
<feature type="transmembrane region" description="Helical" evidence="2">
    <location>
        <begin position="596"/>
        <end position="616"/>
    </location>
</feature>